<evidence type="ECO:0000256" key="1">
    <source>
        <dbReference type="ARBA" id="ARBA00005417"/>
    </source>
</evidence>
<dbReference type="PANTHER" id="PTHR43166:SF4">
    <property type="entry name" value="PHOSPHONATES IMPORT ATP-BINDING PROTEIN PHNC"/>
    <property type="match status" value="1"/>
</dbReference>
<dbReference type="InterPro" id="IPR003439">
    <property type="entry name" value="ABC_transporter-like_ATP-bd"/>
</dbReference>
<keyword evidence="9" id="KW-1185">Reference proteome</keyword>
<protein>
    <submittedName>
        <fullName evidence="8">ABC transporter related</fullName>
    </submittedName>
</protein>
<dbReference type="InterPro" id="IPR018313">
    <property type="entry name" value="SBP_3_CS"/>
</dbReference>
<keyword evidence="4" id="KW-0732">Signal</keyword>
<dbReference type="SUPFAM" id="SSF52540">
    <property type="entry name" value="P-loop containing nucleoside triphosphate hydrolases"/>
    <property type="match status" value="1"/>
</dbReference>
<dbReference type="CDD" id="cd03262">
    <property type="entry name" value="ABC_HisP_GlnQ"/>
    <property type="match status" value="1"/>
</dbReference>
<organism evidence="8 9">
    <name type="scientific">Ruminiclostridium cellulolyticum (strain ATCC 35319 / DSM 5812 / JCM 6584 / H10)</name>
    <name type="common">Clostridium cellulolyticum</name>
    <dbReference type="NCBI Taxonomy" id="394503"/>
    <lineage>
        <taxon>Bacteria</taxon>
        <taxon>Bacillati</taxon>
        <taxon>Bacillota</taxon>
        <taxon>Clostridia</taxon>
        <taxon>Eubacteriales</taxon>
        <taxon>Oscillospiraceae</taxon>
        <taxon>Ruminiclostridium</taxon>
    </lineage>
</organism>
<dbReference type="SMART" id="SM00382">
    <property type="entry name" value="AAA"/>
    <property type="match status" value="1"/>
</dbReference>
<dbReference type="GO" id="GO:0005524">
    <property type="term" value="F:ATP binding"/>
    <property type="evidence" value="ECO:0007669"/>
    <property type="project" value="UniProtKB-KW"/>
</dbReference>
<dbReference type="HOGENOM" id="CLU_544803_0_0_9"/>
<keyword evidence="5" id="KW-0547">Nucleotide-binding</keyword>
<dbReference type="InterPro" id="IPR003593">
    <property type="entry name" value="AAA+_ATPase"/>
</dbReference>
<evidence type="ECO:0000256" key="2">
    <source>
        <dbReference type="ARBA" id="ARBA00010333"/>
    </source>
</evidence>
<keyword evidence="3" id="KW-0813">Transport</keyword>
<dbReference type="Gene3D" id="3.40.50.300">
    <property type="entry name" value="P-loop containing nucleotide triphosphate hydrolases"/>
    <property type="match status" value="1"/>
</dbReference>
<dbReference type="Proteomes" id="UP000001349">
    <property type="component" value="Chromosome"/>
</dbReference>
<evidence type="ECO:0000313" key="9">
    <source>
        <dbReference type="Proteomes" id="UP000001349"/>
    </source>
</evidence>
<dbReference type="SUPFAM" id="SSF53850">
    <property type="entry name" value="Periplasmic binding protein-like II"/>
    <property type="match status" value="1"/>
</dbReference>
<accession>B8I2J1</accession>
<dbReference type="PANTHER" id="PTHR43166">
    <property type="entry name" value="AMINO ACID IMPORT ATP-BINDING PROTEIN"/>
    <property type="match status" value="1"/>
</dbReference>
<dbReference type="InterPro" id="IPR017871">
    <property type="entry name" value="ABC_transporter-like_CS"/>
</dbReference>
<dbReference type="PROSITE" id="PS01039">
    <property type="entry name" value="SBP_BACTERIAL_3"/>
    <property type="match status" value="1"/>
</dbReference>
<evidence type="ECO:0000313" key="8">
    <source>
        <dbReference type="EMBL" id="ACL75984.1"/>
    </source>
</evidence>
<evidence type="ECO:0000256" key="4">
    <source>
        <dbReference type="ARBA" id="ARBA00022729"/>
    </source>
</evidence>
<dbReference type="InterPro" id="IPR050086">
    <property type="entry name" value="MetN_ABC_transporter-like"/>
</dbReference>
<dbReference type="InterPro" id="IPR027417">
    <property type="entry name" value="P-loop_NTPase"/>
</dbReference>
<feature type="domain" description="ABC transporter" evidence="7">
    <location>
        <begin position="8"/>
        <end position="244"/>
    </location>
</feature>
<dbReference type="EMBL" id="CP001348">
    <property type="protein sequence ID" value="ACL75984.1"/>
    <property type="molecule type" value="Genomic_DNA"/>
</dbReference>
<dbReference type="Pfam" id="PF00005">
    <property type="entry name" value="ABC_tran"/>
    <property type="match status" value="1"/>
</dbReference>
<gene>
    <name evidence="8" type="ordered locus">Ccel_1633</name>
</gene>
<dbReference type="PROSITE" id="PS50893">
    <property type="entry name" value="ABC_TRANSPORTER_2"/>
    <property type="match status" value="1"/>
</dbReference>
<comment type="similarity">
    <text evidence="1">Belongs to the ABC transporter superfamily.</text>
</comment>
<dbReference type="FunFam" id="3.40.50.300:FF:000020">
    <property type="entry name" value="Amino acid ABC transporter ATP-binding component"/>
    <property type="match status" value="1"/>
</dbReference>
<dbReference type="SMART" id="SM00062">
    <property type="entry name" value="PBPb"/>
    <property type="match status" value="1"/>
</dbReference>
<dbReference type="Gene3D" id="3.40.190.10">
    <property type="entry name" value="Periplasmic binding protein-like II"/>
    <property type="match status" value="2"/>
</dbReference>
<comment type="similarity">
    <text evidence="2">Belongs to the bacterial solute-binding protein 3 family.</text>
</comment>
<name>B8I2J1_RUMCH</name>
<dbReference type="GO" id="GO:0016887">
    <property type="term" value="F:ATP hydrolysis activity"/>
    <property type="evidence" value="ECO:0007669"/>
    <property type="project" value="InterPro"/>
</dbReference>
<dbReference type="KEGG" id="cce:Ccel_1633"/>
<evidence type="ECO:0000256" key="3">
    <source>
        <dbReference type="ARBA" id="ARBA00022448"/>
    </source>
</evidence>
<reference evidence="8 9" key="1">
    <citation type="submission" date="2009-01" db="EMBL/GenBank/DDBJ databases">
        <title>Complete sequence of Clostridium cellulolyticum H10.</title>
        <authorList>
            <consortium name="US DOE Joint Genome Institute"/>
            <person name="Lucas S."/>
            <person name="Copeland A."/>
            <person name="Lapidus A."/>
            <person name="Glavina del Rio T."/>
            <person name="Dalin E."/>
            <person name="Tice H."/>
            <person name="Bruce D."/>
            <person name="Goodwin L."/>
            <person name="Pitluck S."/>
            <person name="Chertkov O."/>
            <person name="Saunders E."/>
            <person name="Brettin T."/>
            <person name="Detter J.C."/>
            <person name="Han C."/>
            <person name="Larimer F."/>
            <person name="Land M."/>
            <person name="Hauser L."/>
            <person name="Kyrpides N."/>
            <person name="Ivanova N."/>
            <person name="Zhou J."/>
            <person name="Richardson P."/>
        </authorList>
    </citation>
    <scope>NUCLEOTIDE SEQUENCE [LARGE SCALE GENOMIC DNA]</scope>
    <source>
        <strain evidence="9">ATCC 35319 / DSM 5812 / JCM 6584 / H10</strain>
    </source>
</reference>
<keyword evidence="6" id="KW-0067">ATP-binding</keyword>
<sequence length="500" mass="57155">MDKNNPIIKINNVSKWYNDLQVLKDINLEIYNGEVLVILGPSGSGKSTLLRTINGLENIQSGEVFINNEIYNCRNCKALSRKKRAEVGMVFQQFNLYPHMTTLENVTLALRMVKKKTKEEALEIAIPILHKVGLDHKSHSYPSQLSGGEQQRVAIARSLAMQPKVMLFDEPTSALDLELINEVLDTIIGLSMDGMTMVIVTHELGFARRVASRVAFLDKGEIIEIDKPHDIIIRPKKERTKMFMKKIFSQKSSLNSVKRANTINIGVVDNSPPMCFSEDGNKLVGFDVDLAKSIAKRLNVSLNLQPLKNKERIEYILTNKIDACIAKLNHTKARDNLIDFSVSYLQDCKKILMYKENIGPISELAGKDIAYTIDTSTAMEIENFFEEHNWVKPNFIAYCSDEQAYNAMKHKLVAGYASDEIIINHFINGEAERGNFQYHPEVCCYSYFCVGVSENDSEWLNEINNILLEIYDSGEYEEIFYKWFKSQDKKFLKPFERWSN</sequence>
<dbReference type="STRING" id="394503.Ccel_1633"/>
<proteinExistence type="inferred from homology"/>
<dbReference type="PROSITE" id="PS00211">
    <property type="entry name" value="ABC_TRANSPORTER_1"/>
    <property type="match status" value="1"/>
</dbReference>
<evidence type="ECO:0000256" key="5">
    <source>
        <dbReference type="ARBA" id="ARBA00022741"/>
    </source>
</evidence>
<evidence type="ECO:0000256" key="6">
    <source>
        <dbReference type="ARBA" id="ARBA00022840"/>
    </source>
</evidence>
<dbReference type="Pfam" id="PF00497">
    <property type="entry name" value="SBP_bac_3"/>
    <property type="match status" value="1"/>
</dbReference>
<dbReference type="eggNOG" id="COG1126">
    <property type="taxonomic scope" value="Bacteria"/>
</dbReference>
<dbReference type="InterPro" id="IPR001638">
    <property type="entry name" value="Solute-binding_3/MltF_N"/>
</dbReference>
<evidence type="ECO:0000259" key="7">
    <source>
        <dbReference type="PROSITE" id="PS50893"/>
    </source>
</evidence>
<dbReference type="AlphaFoldDB" id="B8I2J1"/>